<proteinExistence type="predicted"/>
<reference evidence="1" key="1">
    <citation type="submission" date="2020-11" db="EMBL/GenBank/DDBJ databases">
        <title>Complete genome sequence of a novel pathogenic Methylobacterium strain isolated from rice in Vietnam.</title>
        <authorList>
            <person name="Lai K."/>
            <person name="Okazaki S."/>
            <person name="Higashi K."/>
            <person name="Mori H."/>
            <person name="Toyoda A."/>
            <person name="Kurokawa K."/>
        </authorList>
    </citation>
    <scope>NUCLEOTIDE SEQUENCE</scope>
    <source>
        <strain evidence="1">VL1</strain>
    </source>
</reference>
<dbReference type="Proteomes" id="UP000663508">
    <property type="component" value="Chromosome"/>
</dbReference>
<organism evidence="1 2">
    <name type="scientific">Methylobacterium indicum</name>
    <dbReference type="NCBI Taxonomy" id="1775910"/>
    <lineage>
        <taxon>Bacteria</taxon>
        <taxon>Pseudomonadati</taxon>
        <taxon>Pseudomonadota</taxon>
        <taxon>Alphaproteobacteria</taxon>
        <taxon>Hyphomicrobiales</taxon>
        <taxon>Methylobacteriaceae</taxon>
        <taxon>Methylobacterium</taxon>
    </lineage>
</organism>
<sequence length="119" mass="12795">MAMMILRDDALWTGQILGDPEVASLIASLPAGAPVTLRIAGTPIRFHKMEGGPDGRPLPGLTVDAAHAQAWAALRQEHAGAVPLEIEGSPRRRDPYLESLSAMLDEWNSPEDAEAFDDL</sequence>
<evidence type="ECO:0000313" key="1">
    <source>
        <dbReference type="EMBL" id="BCM86201.1"/>
    </source>
</evidence>
<dbReference type="AlphaFoldDB" id="A0A8H8WX76"/>
<dbReference type="RefSeq" id="WP_207179193.1">
    <property type="nucleotide sequence ID" value="NZ_AP024145.1"/>
</dbReference>
<protein>
    <submittedName>
        <fullName evidence="1">Uncharacterized protein</fullName>
    </submittedName>
</protein>
<name>A0A8H8WX76_9HYPH</name>
<evidence type="ECO:0000313" key="2">
    <source>
        <dbReference type="Proteomes" id="UP000663508"/>
    </source>
</evidence>
<gene>
    <name evidence="1" type="ORF">mvi_46620</name>
</gene>
<dbReference type="EMBL" id="AP024145">
    <property type="protein sequence ID" value="BCM86201.1"/>
    <property type="molecule type" value="Genomic_DNA"/>
</dbReference>
<accession>A0A8H8WX76</accession>
<dbReference type="KEGG" id="mind:mvi_46620"/>